<evidence type="ECO:0008006" key="5">
    <source>
        <dbReference type="Google" id="ProtNLM"/>
    </source>
</evidence>
<comment type="caution">
    <text evidence="3">The sequence shown here is derived from an EMBL/GenBank/DDBJ whole genome shotgun (WGS) entry which is preliminary data.</text>
</comment>
<evidence type="ECO:0000313" key="3">
    <source>
        <dbReference type="EMBL" id="KAL1510817.1"/>
    </source>
</evidence>
<feature type="region of interest" description="Disordered" evidence="2">
    <location>
        <begin position="500"/>
        <end position="520"/>
    </location>
</feature>
<sequence>MELSGAVREVVLQMLREARAARGARSEYAALLLDETTLRVASRGLKVSELMDEASGVTLVDSIDAPHENRAPEALRERMDAVYFVTPTRRSVAALLRDYADAPPLYGGAAHIFFSRHLPQELLELVKRSPVVGYVRTFREVNLEFLAEHPHAFSLDAPSALAQLFGAAGPAARAAAIDLYAEQLCTLCATLGESPPRVRCAAGAHPVVRQFCRRLAALLAALPPNARRPRGTIVIASRADDPLSPLLHDFSLEGLAQGAGLLREGRYRRGGTAAGEVLLHDALPVWRDLRYRSYELVPTLLQAHMERFVAENKAVVKAQRGEALTAAEKEEAVRKQFAFSFVKQREQLKVQEELVSDVTERLIREGKKTAWYEQLLLEQDLATGLTAEGAPLRRKDAAARLLRLLQALRTPPAAAPLAPADGGAPYDERWRLVALFTLCYPMSDDELEAELLRPAGMDLRDHLVAPPRRRRLAAQFERTPPQEAVRGLFYLGAQLRRERTAAAAKSAEDSQARRPPPPSAHAMCPAAFIAPPRSQVELARYTPPLKATIAAALDGTLSEQAYPEQGALPHAHATPAAAPAPYFYARFAQGAGMAETRRLRSRRLSCAQQFGREDSLIFGSTALLTPEQYVASLREPAPAQMLETSDWIFS</sequence>
<name>A0AB34J3K7_PRYPA</name>
<proteinExistence type="inferred from homology"/>
<reference evidence="3 4" key="1">
    <citation type="journal article" date="2024" name="Science">
        <title>Giant polyketide synthase enzymes in the biosynthesis of giant marine polyether toxins.</title>
        <authorList>
            <person name="Fallon T.R."/>
            <person name="Shende V.V."/>
            <person name="Wierzbicki I.H."/>
            <person name="Pendleton A.L."/>
            <person name="Watervoot N.F."/>
            <person name="Auber R.P."/>
            <person name="Gonzalez D.J."/>
            <person name="Wisecaver J.H."/>
            <person name="Moore B.S."/>
        </authorList>
    </citation>
    <scope>NUCLEOTIDE SEQUENCE [LARGE SCALE GENOMIC DNA]</scope>
    <source>
        <strain evidence="3 4">12B1</strain>
    </source>
</reference>
<dbReference type="Gene3D" id="3.90.830.10">
    <property type="entry name" value="Syntaxin Binding Protein 1, Chain A, domain 2"/>
    <property type="match status" value="1"/>
</dbReference>
<dbReference type="EMBL" id="JBGBPQ010000015">
    <property type="protein sequence ID" value="KAL1510817.1"/>
    <property type="molecule type" value="Genomic_DNA"/>
</dbReference>
<feature type="compositionally biased region" description="Basic and acidic residues" evidence="2">
    <location>
        <begin position="500"/>
        <end position="512"/>
    </location>
</feature>
<dbReference type="Proteomes" id="UP001515480">
    <property type="component" value="Unassembled WGS sequence"/>
</dbReference>
<dbReference type="Gene3D" id="3.40.50.2060">
    <property type="match status" value="1"/>
</dbReference>
<dbReference type="Pfam" id="PF00995">
    <property type="entry name" value="Sec1"/>
    <property type="match status" value="1"/>
</dbReference>
<protein>
    <recommendedName>
        <fullName evidence="5">Cilia- and flagella-associated protein 206</fullName>
    </recommendedName>
</protein>
<accession>A0AB34J3K7</accession>
<comment type="similarity">
    <text evidence="1">Belongs to the STXBP/unc-18/SEC1 family.</text>
</comment>
<dbReference type="Gene3D" id="1.25.40.60">
    <property type="match status" value="1"/>
</dbReference>
<dbReference type="InterPro" id="IPR043127">
    <property type="entry name" value="Sec-1-like_dom3a"/>
</dbReference>
<evidence type="ECO:0000313" key="4">
    <source>
        <dbReference type="Proteomes" id="UP001515480"/>
    </source>
</evidence>
<dbReference type="GO" id="GO:0016192">
    <property type="term" value="P:vesicle-mediated transport"/>
    <property type="evidence" value="ECO:0007669"/>
    <property type="project" value="InterPro"/>
</dbReference>
<gene>
    <name evidence="3" type="ORF">AB1Y20_007101</name>
</gene>
<dbReference type="InterPro" id="IPR027482">
    <property type="entry name" value="Sec1-like_dom2"/>
</dbReference>
<dbReference type="AlphaFoldDB" id="A0AB34J3K7"/>
<dbReference type="SUPFAM" id="SSF56815">
    <property type="entry name" value="Sec1/munc18-like (SM) proteins"/>
    <property type="match status" value="1"/>
</dbReference>
<dbReference type="Gene3D" id="3.40.50.1910">
    <property type="match status" value="1"/>
</dbReference>
<dbReference type="InterPro" id="IPR043154">
    <property type="entry name" value="Sec-1-like_dom1"/>
</dbReference>
<evidence type="ECO:0000256" key="2">
    <source>
        <dbReference type="SAM" id="MobiDB-lite"/>
    </source>
</evidence>
<keyword evidence="4" id="KW-1185">Reference proteome</keyword>
<organism evidence="3 4">
    <name type="scientific">Prymnesium parvum</name>
    <name type="common">Toxic golden alga</name>
    <dbReference type="NCBI Taxonomy" id="97485"/>
    <lineage>
        <taxon>Eukaryota</taxon>
        <taxon>Haptista</taxon>
        <taxon>Haptophyta</taxon>
        <taxon>Prymnesiophyceae</taxon>
        <taxon>Prymnesiales</taxon>
        <taxon>Prymnesiaceae</taxon>
        <taxon>Prymnesium</taxon>
    </lineage>
</organism>
<dbReference type="InterPro" id="IPR036045">
    <property type="entry name" value="Sec1-like_sf"/>
</dbReference>
<dbReference type="PIRSF" id="PIRSF005715">
    <property type="entry name" value="VPS45_Sec1"/>
    <property type="match status" value="1"/>
</dbReference>
<evidence type="ECO:0000256" key="1">
    <source>
        <dbReference type="ARBA" id="ARBA00009884"/>
    </source>
</evidence>
<dbReference type="InterPro" id="IPR001619">
    <property type="entry name" value="Sec1-like"/>
</dbReference>
<dbReference type="PANTHER" id="PTHR11679">
    <property type="entry name" value="VESICLE PROTEIN SORTING-ASSOCIATED"/>
    <property type="match status" value="1"/>
</dbReference>